<dbReference type="PROSITE" id="PS50294">
    <property type="entry name" value="WD_REPEATS_REGION"/>
    <property type="match status" value="3"/>
</dbReference>
<dbReference type="GO" id="GO:0005506">
    <property type="term" value="F:iron ion binding"/>
    <property type="evidence" value="ECO:0007669"/>
    <property type="project" value="InterPro"/>
</dbReference>
<feature type="repeat" description="WD" evidence="8">
    <location>
        <begin position="623"/>
        <end position="655"/>
    </location>
</feature>
<evidence type="ECO:0000256" key="8">
    <source>
        <dbReference type="PROSITE-ProRule" id="PRU00221"/>
    </source>
</evidence>
<dbReference type="GO" id="GO:0005680">
    <property type="term" value="C:anaphase-promoting complex"/>
    <property type="evidence" value="ECO:0007669"/>
    <property type="project" value="TreeGrafter"/>
</dbReference>
<feature type="repeat" description="WD" evidence="8">
    <location>
        <begin position="374"/>
        <end position="407"/>
    </location>
</feature>
<feature type="domain" description="CDC20/Fizzy WD40" evidence="10">
    <location>
        <begin position="104"/>
        <end position="405"/>
    </location>
</feature>
<feature type="compositionally biased region" description="Basic residues" evidence="9">
    <location>
        <begin position="876"/>
        <end position="888"/>
    </location>
</feature>
<dbReference type="Pfam" id="PF00067">
    <property type="entry name" value="p450"/>
    <property type="match status" value="1"/>
</dbReference>
<dbReference type="GO" id="GO:0004497">
    <property type="term" value="F:monooxygenase activity"/>
    <property type="evidence" value="ECO:0007669"/>
    <property type="project" value="InterPro"/>
</dbReference>
<evidence type="ECO:0000256" key="3">
    <source>
        <dbReference type="ARBA" id="ARBA00022618"/>
    </source>
</evidence>
<dbReference type="InterPro" id="IPR001128">
    <property type="entry name" value="Cyt_P450"/>
</dbReference>
<dbReference type="InterPro" id="IPR036322">
    <property type="entry name" value="WD40_repeat_dom_sf"/>
</dbReference>
<dbReference type="InterPro" id="IPR001680">
    <property type="entry name" value="WD40_rpt"/>
</dbReference>
<dbReference type="OrthoDB" id="2789670at2759"/>
<evidence type="ECO:0000256" key="9">
    <source>
        <dbReference type="SAM" id="MobiDB-lite"/>
    </source>
</evidence>
<dbReference type="Proteomes" id="UP001055439">
    <property type="component" value="Chromosome 9"/>
</dbReference>
<dbReference type="Pfam" id="PF24807">
    <property type="entry name" value="WD40_CDC20-Fz"/>
    <property type="match status" value="2"/>
</dbReference>
<feature type="domain" description="CDC20/Fizzy WD40" evidence="10">
    <location>
        <begin position="540"/>
        <end position="792"/>
    </location>
</feature>
<dbReference type="GO" id="GO:1990757">
    <property type="term" value="F:ubiquitin ligase activator activity"/>
    <property type="evidence" value="ECO:0007669"/>
    <property type="project" value="TreeGrafter"/>
</dbReference>
<dbReference type="PROSITE" id="PS50082">
    <property type="entry name" value="WD_REPEATS_2"/>
    <property type="match status" value="3"/>
</dbReference>
<dbReference type="GO" id="GO:0020037">
    <property type="term" value="F:heme binding"/>
    <property type="evidence" value="ECO:0007669"/>
    <property type="project" value="InterPro"/>
</dbReference>
<dbReference type="PANTHER" id="PTHR19918:SF8">
    <property type="entry name" value="FI02843P"/>
    <property type="match status" value="1"/>
</dbReference>
<keyword evidence="4" id="KW-0677">Repeat</keyword>
<dbReference type="InterPro" id="IPR033010">
    <property type="entry name" value="Cdc20/Fizzy"/>
</dbReference>
<keyword evidence="6" id="KW-0131">Cell cycle</keyword>
<dbReference type="InterPro" id="IPR056150">
    <property type="entry name" value="WD40_CDC20-Fz"/>
</dbReference>
<evidence type="ECO:0000259" key="10">
    <source>
        <dbReference type="Pfam" id="PF24807"/>
    </source>
</evidence>
<feature type="repeat" description="WD" evidence="8">
    <location>
        <begin position="236"/>
        <end position="268"/>
    </location>
</feature>
<dbReference type="GO" id="GO:0016705">
    <property type="term" value="F:oxidoreductase activity, acting on paired donors, with incorporation or reduction of molecular oxygen"/>
    <property type="evidence" value="ECO:0007669"/>
    <property type="project" value="InterPro"/>
</dbReference>
<evidence type="ECO:0000256" key="5">
    <source>
        <dbReference type="ARBA" id="ARBA00022776"/>
    </source>
</evidence>
<evidence type="ECO:0000256" key="4">
    <source>
        <dbReference type="ARBA" id="ARBA00022737"/>
    </source>
</evidence>
<dbReference type="SUPFAM" id="SSF50978">
    <property type="entry name" value="WD40 repeat-like"/>
    <property type="match status" value="2"/>
</dbReference>
<dbReference type="EMBL" id="CP097511">
    <property type="protein sequence ID" value="URE45059.1"/>
    <property type="molecule type" value="Genomic_DNA"/>
</dbReference>
<dbReference type="GO" id="GO:0031145">
    <property type="term" value="P:anaphase-promoting complex-dependent catabolic process"/>
    <property type="evidence" value="ECO:0007669"/>
    <property type="project" value="TreeGrafter"/>
</dbReference>
<dbReference type="Gene3D" id="2.130.10.10">
    <property type="entry name" value="YVTN repeat-like/Quinoprotein amine dehydrogenase"/>
    <property type="match status" value="2"/>
</dbReference>
<keyword evidence="3" id="KW-0132">Cell division</keyword>
<name>A0A9E7I3T7_9LILI</name>
<dbReference type="InterPro" id="IPR019775">
    <property type="entry name" value="WD40_repeat_CS"/>
</dbReference>
<evidence type="ECO:0000313" key="11">
    <source>
        <dbReference type="EMBL" id="URE45059.1"/>
    </source>
</evidence>
<dbReference type="GO" id="GO:0010997">
    <property type="term" value="F:anaphase-promoting complex binding"/>
    <property type="evidence" value="ECO:0007669"/>
    <property type="project" value="InterPro"/>
</dbReference>
<dbReference type="InterPro" id="IPR002401">
    <property type="entry name" value="Cyt_P450_E_grp-I"/>
</dbReference>
<comment type="function">
    <text evidence="7">Component of the anaphase promoting complex/cyclosome (APC/C), a cell cycle-regulated E3 ubiquitin-protein ligase complex that controls progression through mitosis and the G1 phase of the cell cycle.</text>
</comment>
<dbReference type="PROSITE" id="PS00678">
    <property type="entry name" value="WD_REPEATS_1"/>
    <property type="match status" value="1"/>
</dbReference>
<evidence type="ECO:0000256" key="2">
    <source>
        <dbReference type="ARBA" id="ARBA00022574"/>
    </source>
</evidence>
<evidence type="ECO:0000256" key="1">
    <source>
        <dbReference type="ARBA" id="ARBA00006445"/>
    </source>
</evidence>
<gene>
    <name evidence="11" type="ORF">MUK42_14232</name>
</gene>
<evidence type="ECO:0000256" key="7">
    <source>
        <dbReference type="ARBA" id="ARBA00023425"/>
    </source>
</evidence>
<dbReference type="GO" id="GO:1905786">
    <property type="term" value="P:positive regulation of anaphase-promoting complex-dependent catabolic process"/>
    <property type="evidence" value="ECO:0007669"/>
    <property type="project" value="TreeGrafter"/>
</dbReference>
<dbReference type="SUPFAM" id="SSF48264">
    <property type="entry name" value="Cytochrome P450"/>
    <property type="match status" value="1"/>
</dbReference>
<dbReference type="Gene3D" id="1.10.630.10">
    <property type="entry name" value="Cytochrome P450"/>
    <property type="match status" value="1"/>
</dbReference>
<comment type="similarity">
    <text evidence="1">Belongs to the WD repeat CDC20/Fizzy family.</text>
</comment>
<reference evidence="11" key="1">
    <citation type="submission" date="2022-05" db="EMBL/GenBank/DDBJ databases">
        <title>The Musa troglodytarum L. genome provides insights into the mechanism of non-climacteric behaviour and enrichment of carotenoids.</title>
        <authorList>
            <person name="Wang J."/>
        </authorList>
    </citation>
    <scope>NUCLEOTIDE SEQUENCE</scope>
    <source>
        <tissue evidence="11">Leaf</tissue>
    </source>
</reference>
<dbReference type="PANTHER" id="PTHR19918">
    <property type="entry name" value="CELL DIVISION CYCLE 20 CDC20 FIZZY -RELATED"/>
    <property type="match status" value="1"/>
</dbReference>
<evidence type="ECO:0000256" key="6">
    <source>
        <dbReference type="ARBA" id="ARBA00023306"/>
    </source>
</evidence>
<keyword evidence="2 8" id="KW-0853">WD repeat</keyword>
<feature type="compositionally biased region" description="Low complexity" evidence="9">
    <location>
        <begin position="1285"/>
        <end position="1308"/>
    </location>
</feature>
<feature type="region of interest" description="Disordered" evidence="9">
    <location>
        <begin position="1285"/>
        <end position="1318"/>
    </location>
</feature>
<keyword evidence="5" id="KW-0498">Mitosis</keyword>
<protein>
    <submittedName>
        <fullName evidence="11">Anaphase-promoting complex subunit</fullName>
    </submittedName>
</protein>
<dbReference type="InterPro" id="IPR036396">
    <property type="entry name" value="Cyt_P450_sf"/>
</dbReference>
<organism evidence="11 12">
    <name type="scientific">Musa troglodytarum</name>
    <name type="common">fe'i banana</name>
    <dbReference type="NCBI Taxonomy" id="320322"/>
    <lineage>
        <taxon>Eukaryota</taxon>
        <taxon>Viridiplantae</taxon>
        <taxon>Streptophyta</taxon>
        <taxon>Embryophyta</taxon>
        <taxon>Tracheophyta</taxon>
        <taxon>Spermatophyta</taxon>
        <taxon>Magnoliopsida</taxon>
        <taxon>Liliopsida</taxon>
        <taxon>Zingiberales</taxon>
        <taxon>Musaceae</taxon>
        <taxon>Musa</taxon>
    </lineage>
</organism>
<accession>A0A9E7I3T7</accession>
<sequence>MASSRSKRVEYDRFIPFRSTMDMDYARFALTTPSRPRRDGSILSPSSVAYQKLLDECILKNMTRILAFKSAPDTSASQLPQFDEPIRLQKKQQRQISKEPERVLDAPGMLDEDGLNLLDWGSKNMLAIALGDKVCLWDDANKSTKVLLEAVEGSGPITSISWSPDSTVLAVALGNSVLALVDPATGQDVNVTEDDENLTPVLSLAWRSNSILTAGRSDGTVVDYDFRKDDTSICFYNGHRRGVCSLKWSDNRRYLASGGHDKLVHIWDACMPVSHRHPRRHQWLHRISSHTSIVKALDWCPTEATYWPGGGRHDHCIKFWNTVNGSCLNSIDAGSEVCALLWDKNKSELVTSHGFPKNQLTLWNYPSMTRAAELFGHSSRVHFLAGSPLGGVVASAAADETLKFWNIFETPKPTKPELPFARFNSCTETFGGIKVATHFHGGNDCKRLRVAQRSLVELKWQHIFMEVWLQAPKSLQATLLPLCAAKMLPPLLLLPSTSSSSSTTTTSSFSFLLILLPSLHPLLFFHPLPPNYSAVQAIEGSGPITSISWSPDSTVLAVAFGNSVLALVDPATGQDVNVTEDDENLTPVLSFAWRSNSILTVGSSDGTVVDYDFRKDDTSICFYNGHRRGVCSLKWSDNRRYLASGGHDKLVHIWDACMPVSHHHPRRHQWLHRISSHTSIVKALDWWPTRSNQLVSGGGRNDQCIKFWNTVNGSCLNSIDAGSEVCALLWDKNKSELLTSHGFPKNQLTLWNYPSMTRAAELFGHSSRVHFLAGSPLGGVVASAAADETLKLEALQHFTADYESNMEDFSSLEKWCKMGYNASSKIWIYQSLQMLNYRDSGVVPVLVDNGSSLNPKASAEAYVPTSPPCTTDSCKHGYRPLPRGRRRSLSPPSPPPPWLSPQVDLPPSLTPGPSRLPIIGALPLVGAKAHANLARLAKRYGPIMFLRLGSHGCVVASNADAARAFLKTHDAQFANRPDPLSARDVSYQRQDLVMADYNPTWKLLRKVCSLHMLGGKAFAGWAAVRRDEFGRMIRSMHGLATKGEPVVLSDVLVRAGEHPRHGPVFDTHGEESNKFKNIVLDMLTGGAQFNIGDFFPSIAWMDLQGIQAKMRSVHVRFDAMLTKLLQEHEASKKERQGRPDFIDKLMENRVTEDGQTITDVNIKALISDLFTAGTDTSAVTVEWAMAEMLRNPAILKRAQAEADAVVGRDRLLEESDLPKLAYLQAVCKEALRLHPSTPLSLPHFSYEECEVDGYRIPSNSRLLVNIWAIGRDPKVWADPLVFDSTASSPAAREPSTTPTATTSSSSPSELGEGSARGS</sequence>
<dbReference type="SMART" id="SM00320">
    <property type="entry name" value="WD40"/>
    <property type="match status" value="13"/>
</dbReference>
<dbReference type="PRINTS" id="PR00463">
    <property type="entry name" value="EP450I"/>
</dbReference>
<proteinExistence type="inferred from homology"/>
<dbReference type="InterPro" id="IPR015943">
    <property type="entry name" value="WD40/YVTN_repeat-like_dom_sf"/>
</dbReference>
<dbReference type="GO" id="GO:0051301">
    <property type="term" value="P:cell division"/>
    <property type="evidence" value="ECO:0007669"/>
    <property type="project" value="UniProtKB-KW"/>
</dbReference>
<evidence type="ECO:0000313" key="12">
    <source>
        <dbReference type="Proteomes" id="UP001055439"/>
    </source>
</evidence>
<feature type="region of interest" description="Disordered" evidence="9">
    <location>
        <begin position="858"/>
        <end position="906"/>
    </location>
</feature>
<keyword evidence="12" id="KW-1185">Reference proteome</keyword>